<dbReference type="Proteomes" id="UP000177967">
    <property type="component" value="Unassembled WGS sequence"/>
</dbReference>
<keyword evidence="1" id="KW-1133">Transmembrane helix</keyword>
<sequence>MEKKAQERIRRNRNFLPALILGLIFLSLWLLMFFFVLPEGLFLILVFLILLFFWLFFISSLLLGNTRLGLFLGTGVLIFLGISYYGAGTWLNFLLIAGILIALEYTIATRS</sequence>
<comment type="caution">
    <text evidence="2">The sequence shown here is derived from an EMBL/GenBank/DDBJ whole genome shotgun (WGS) entry which is preliminary data.</text>
</comment>
<dbReference type="EMBL" id="MHBW01000003">
    <property type="protein sequence ID" value="OGY09943.1"/>
    <property type="molecule type" value="Genomic_DNA"/>
</dbReference>
<protein>
    <submittedName>
        <fullName evidence="2">Uncharacterized protein</fullName>
    </submittedName>
</protein>
<keyword evidence="1" id="KW-0472">Membrane</keyword>
<evidence type="ECO:0000256" key="1">
    <source>
        <dbReference type="SAM" id="Phobius"/>
    </source>
</evidence>
<evidence type="ECO:0000313" key="3">
    <source>
        <dbReference type="Proteomes" id="UP000177967"/>
    </source>
</evidence>
<feature type="transmembrane region" description="Helical" evidence="1">
    <location>
        <begin position="91"/>
        <end position="108"/>
    </location>
</feature>
<reference evidence="2 3" key="1">
    <citation type="journal article" date="2016" name="Nat. Commun.">
        <title>Thousands of microbial genomes shed light on interconnected biogeochemical processes in an aquifer system.</title>
        <authorList>
            <person name="Anantharaman K."/>
            <person name="Brown C.T."/>
            <person name="Hug L.A."/>
            <person name="Sharon I."/>
            <person name="Castelle C.J."/>
            <person name="Probst A.J."/>
            <person name="Thomas B.C."/>
            <person name="Singh A."/>
            <person name="Wilkins M.J."/>
            <person name="Karaoz U."/>
            <person name="Brodie E.L."/>
            <person name="Williams K.H."/>
            <person name="Hubbard S.S."/>
            <person name="Banfield J.F."/>
        </authorList>
    </citation>
    <scope>NUCLEOTIDE SEQUENCE [LARGE SCALE GENOMIC DNA]</scope>
</reference>
<feature type="transmembrane region" description="Helical" evidence="1">
    <location>
        <begin position="15"/>
        <end position="35"/>
    </location>
</feature>
<organism evidence="2 3">
    <name type="scientific">Candidatus Blackburnbacteria bacterium RIFCSPHIGHO2_01_FULL_43_15b</name>
    <dbReference type="NCBI Taxonomy" id="1797513"/>
    <lineage>
        <taxon>Bacteria</taxon>
        <taxon>Candidatus Blackburniibacteriota</taxon>
    </lineage>
</organism>
<name>A0A1G1V3J0_9BACT</name>
<dbReference type="STRING" id="1797513.A2782_04545"/>
<keyword evidence="1" id="KW-0812">Transmembrane</keyword>
<evidence type="ECO:0000313" key="2">
    <source>
        <dbReference type="EMBL" id="OGY09943.1"/>
    </source>
</evidence>
<feature type="transmembrane region" description="Helical" evidence="1">
    <location>
        <begin position="68"/>
        <end position="85"/>
    </location>
</feature>
<gene>
    <name evidence="2" type="ORF">A2782_04545</name>
</gene>
<accession>A0A1G1V3J0</accession>
<dbReference type="AlphaFoldDB" id="A0A1G1V3J0"/>
<feature type="transmembrane region" description="Helical" evidence="1">
    <location>
        <begin position="41"/>
        <end position="63"/>
    </location>
</feature>
<proteinExistence type="predicted"/>